<evidence type="ECO:0000256" key="2">
    <source>
        <dbReference type="ARBA" id="ARBA00022598"/>
    </source>
</evidence>
<evidence type="ECO:0008006" key="6">
    <source>
        <dbReference type="Google" id="ProtNLM"/>
    </source>
</evidence>
<dbReference type="SUPFAM" id="SSF56801">
    <property type="entry name" value="Acetyl-CoA synthetase-like"/>
    <property type="match status" value="1"/>
</dbReference>
<evidence type="ECO:0000259" key="4">
    <source>
        <dbReference type="Pfam" id="PF13193"/>
    </source>
</evidence>
<gene>
    <name evidence="5" type="ORF">METZ01_LOCUS49854</name>
</gene>
<protein>
    <recommendedName>
        <fullName evidence="6">Acyl-CoA synthetase</fullName>
    </recommendedName>
</protein>
<dbReference type="Gene3D" id="3.40.50.980">
    <property type="match status" value="2"/>
</dbReference>
<reference evidence="5" key="1">
    <citation type="submission" date="2018-05" db="EMBL/GenBank/DDBJ databases">
        <authorList>
            <person name="Lanie J.A."/>
            <person name="Ng W.-L."/>
            <person name="Kazmierczak K.M."/>
            <person name="Andrzejewski T.M."/>
            <person name="Davidsen T.M."/>
            <person name="Wayne K.J."/>
            <person name="Tettelin H."/>
            <person name="Glass J.I."/>
            <person name="Rusch D."/>
            <person name="Podicherti R."/>
            <person name="Tsui H.-C.T."/>
            <person name="Winkler M.E."/>
        </authorList>
    </citation>
    <scope>NUCLEOTIDE SEQUENCE</scope>
</reference>
<dbReference type="InterPro" id="IPR045851">
    <property type="entry name" value="AMP-bd_C_sf"/>
</dbReference>
<organism evidence="5">
    <name type="scientific">marine metagenome</name>
    <dbReference type="NCBI Taxonomy" id="408172"/>
    <lineage>
        <taxon>unclassified sequences</taxon>
        <taxon>metagenomes</taxon>
        <taxon>ecological metagenomes</taxon>
    </lineage>
</organism>
<feature type="domain" description="AMP-dependent synthetase/ligase" evidence="3">
    <location>
        <begin position="15"/>
        <end position="378"/>
    </location>
</feature>
<accession>A0A381RYU0</accession>
<dbReference type="Gene3D" id="2.30.38.10">
    <property type="entry name" value="Luciferase, Domain 3"/>
    <property type="match status" value="1"/>
</dbReference>
<dbReference type="Gene3D" id="3.30.300.30">
    <property type="match status" value="1"/>
</dbReference>
<sequence>MSHIPITNSLADLYRWRVKQSSNDIAFKFLDRETTYKEHDCNANKVAQGLIAEGCKPNTRVAFLAKNSDYYCELLYGSLKSRTVLVGINWRLAAPEVAFILNDSQSEILFVGPEFYDLVEQIEKEIPSLRRIITMEDNHGDWESYESWRDAQEDKDPMLAGQLDDDMIQLYTSGTTGHPKGVQLTNSNLLEATPMVQQTWGRDWHEGSVNMVCSPVFHVAGSNIAIMGFIFGCKNIIIPEADPGNILKLIETEKIELALMVPALILFVLQHPDSKKTDFSSVRQIVYGASPIAEDTLLKAMEVMQCDFWHVYGLTETSGLGTTMLPEYHDPSLNKLRSCGQVYPGIKVKIVDTDNQELGVGEIGEILIHSASTMKGYWNRPDATAESIVDNWFYTGDAGYLDEDGFLYIHDRVKDMIISGAENIYPAEVENALMGHPEIADAAVVGVPDENWGESVKGFVILEANSTLTEEEIIEYTRDQIAHYKCPKSINFIEEMPRNPSGKILRKDLRAPFWEGKERNVS</sequence>
<evidence type="ECO:0000256" key="1">
    <source>
        <dbReference type="ARBA" id="ARBA00006432"/>
    </source>
</evidence>
<dbReference type="InterPro" id="IPR025110">
    <property type="entry name" value="AMP-bd_C"/>
</dbReference>
<dbReference type="PANTHER" id="PTHR24096:SF267">
    <property type="entry name" value="MALONATE--COA LIGASE ACSF3, MITOCHONDRIAL"/>
    <property type="match status" value="1"/>
</dbReference>
<comment type="similarity">
    <text evidence="1">Belongs to the ATP-dependent AMP-binding enzyme family.</text>
</comment>
<dbReference type="Pfam" id="PF00501">
    <property type="entry name" value="AMP-binding"/>
    <property type="match status" value="1"/>
</dbReference>
<dbReference type="InterPro" id="IPR000873">
    <property type="entry name" value="AMP-dep_synth/lig_dom"/>
</dbReference>
<name>A0A381RYU0_9ZZZZ</name>
<dbReference type="AlphaFoldDB" id="A0A381RYU0"/>
<dbReference type="Pfam" id="PF13193">
    <property type="entry name" value="AMP-binding_C"/>
    <property type="match status" value="1"/>
</dbReference>
<feature type="domain" description="AMP-binding enzyme C-terminal" evidence="4">
    <location>
        <begin position="428"/>
        <end position="503"/>
    </location>
</feature>
<dbReference type="NCBIfam" id="NF004837">
    <property type="entry name" value="PRK06187.1"/>
    <property type="match status" value="1"/>
</dbReference>
<evidence type="ECO:0000313" key="5">
    <source>
        <dbReference type="EMBL" id="SUZ97000.1"/>
    </source>
</evidence>
<dbReference type="FunFam" id="3.30.300.30:FF:000008">
    <property type="entry name" value="2,3-dihydroxybenzoate-AMP ligase"/>
    <property type="match status" value="1"/>
</dbReference>
<evidence type="ECO:0000259" key="3">
    <source>
        <dbReference type="Pfam" id="PF00501"/>
    </source>
</evidence>
<keyword evidence="2" id="KW-0436">Ligase</keyword>
<dbReference type="GO" id="GO:0016405">
    <property type="term" value="F:CoA-ligase activity"/>
    <property type="evidence" value="ECO:0007669"/>
    <property type="project" value="TreeGrafter"/>
</dbReference>
<dbReference type="EMBL" id="UINC01002467">
    <property type="protein sequence ID" value="SUZ97000.1"/>
    <property type="molecule type" value="Genomic_DNA"/>
</dbReference>
<dbReference type="PANTHER" id="PTHR24096">
    <property type="entry name" value="LONG-CHAIN-FATTY-ACID--COA LIGASE"/>
    <property type="match status" value="1"/>
</dbReference>
<proteinExistence type="inferred from homology"/>